<dbReference type="GO" id="GO:0005198">
    <property type="term" value="F:structural molecule activity"/>
    <property type="evidence" value="ECO:0007669"/>
    <property type="project" value="UniProtKB-UniRule"/>
</dbReference>
<gene>
    <name evidence="6" type="ORF">AXG55_05600</name>
</gene>
<keyword evidence="7" id="KW-1185">Reference proteome</keyword>
<evidence type="ECO:0000259" key="4">
    <source>
        <dbReference type="Pfam" id="PF00669"/>
    </source>
</evidence>
<feature type="domain" description="Flagellin N-terminal" evidence="4">
    <location>
        <begin position="5"/>
        <end position="140"/>
    </location>
</feature>
<evidence type="ECO:0000259" key="5">
    <source>
        <dbReference type="Pfam" id="PF00700"/>
    </source>
</evidence>
<dbReference type="PANTHER" id="PTHR42792:SF2">
    <property type="entry name" value="FLAGELLIN"/>
    <property type="match status" value="1"/>
</dbReference>
<evidence type="ECO:0000313" key="6">
    <source>
        <dbReference type="EMBL" id="APJ03407.1"/>
    </source>
</evidence>
<proteinExistence type="inferred from homology"/>
<evidence type="ECO:0000256" key="2">
    <source>
        <dbReference type="ARBA" id="ARBA00023143"/>
    </source>
</evidence>
<dbReference type="Pfam" id="PF00669">
    <property type="entry name" value="Flagellin_N"/>
    <property type="match status" value="1"/>
</dbReference>
<dbReference type="InterPro" id="IPR042187">
    <property type="entry name" value="Flagellin_C_sub2"/>
</dbReference>
<dbReference type="Gene3D" id="1.20.1330.10">
    <property type="entry name" value="f41 fragment of flagellin, N-terminal domain"/>
    <property type="match status" value="2"/>
</dbReference>
<sequence length="322" mass="34882">MGLRIQTNIQSLNAQRALSITTKQNDESIEKVSSGYRINKASDDAAGLAISEKLKADIRGLNMAKRNASDGISLLQTAEGGMNEIGNILTRLRELAVQGASDTVGNKERGFIHKEFNALKDEVDRITNSTEFNGTLLLTGGLEGLPEEMTKKSNIPPLEVQVGKNWTMSTDSQTDADNEDFSRNPVNIIRLNFDKINTSTTGLGLGKASDETKESTGVFMEEGEHNDSKERAQLSINKLDDAISKVSEFRADMGAQQNRLYSTIANLAVQSENYSAANSRIRDTDFAEETAKLAQSNILKQGGVAVLTQANQSPGAALRLLG</sequence>
<reference evidence="6 7" key="1">
    <citation type="submission" date="2016-10" db="EMBL/GenBank/DDBJ databases">
        <title>Silvanigrella aquatica sp. nov., isolated from a freshwater lake located in the Black Forest, Germany, description of Silvanigrellaceae fam. nov., Silvanigrellales ord. nov., reclassification of the order Bdellovibrionales in the class Oligoflexia, reclassification of the families Bacteriovoracaceae and Halobacteriovoraceae in the new order Bacteriovoracales ord. nov., and reclassification of the family Pseudobacteriovoracaceae in the order Oligoflexiales.</title>
        <authorList>
            <person name="Hahn M.W."/>
            <person name="Schmidt J."/>
            <person name="Koll U."/>
            <person name="Rohde M."/>
            <person name="Verbag S."/>
            <person name="Pitt A."/>
            <person name="Nakai R."/>
            <person name="Naganuma T."/>
            <person name="Lang E."/>
        </authorList>
    </citation>
    <scope>NUCLEOTIDE SEQUENCE [LARGE SCALE GENOMIC DNA]</scope>
    <source>
        <strain evidence="6 7">MWH-Nonnen-W8red</strain>
    </source>
</reference>
<dbReference type="Gene3D" id="6.10.10.10">
    <property type="entry name" value="Flagellar export chaperone, C-terminal domain"/>
    <property type="match status" value="1"/>
</dbReference>
<dbReference type="Pfam" id="PF00700">
    <property type="entry name" value="Flagellin_C"/>
    <property type="match status" value="1"/>
</dbReference>
<keyword evidence="3" id="KW-0964">Secreted</keyword>
<dbReference type="PRINTS" id="PR00207">
    <property type="entry name" value="FLAGELLIN"/>
</dbReference>
<dbReference type="GO" id="GO:0009288">
    <property type="term" value="C:bacterial-type flagellum"/>
    <property type="evidence" value="ECO:0007669"/>
    <property type="project" value="UniProtKB-SubCell"/>
</dbReference>
<evidence type="ECO:0000313" key="7">
    <source>
        <dbReference type="Proteomes" id="UP000184731"/>
    </source>
</evidence>
<name>A0A1L4CZP7_9BACT</name>
<comment type="function">
    <text evidence="3">Flagellin is the subunit protein which polymerizes to form the filaments of bacterial flagella.</text>
</comment>
<dbReference type="GO" id="GO:0005576">
    <property type="term" value="C:extracellular region"/>
    <property type="evidence" value="ECO:0007669"/>
    <property type="project" value="UniProtKB-SubCell"/>
</dbReference>
<feature type="domain" description="Flagellin C-terminal" evidence="5">
    <location>
        <begin position="237"/>
        <end position="321"/>
    </location>
</feature>
<dbReference type="Gene3D" id="2.170.280.10">
    <property type="entry name" value="f41 fragment of flagellin, middle domain"/>
    <property type="match status" value="1"/>
</dbReference>
<comment type="subcellular location">
    <subcellularLocation>
        <location evidence="3">Secreted</location>
    </subcellularLocation>
    <subcellularLocation>
        <location evidence="3">Bacterial flagellum</location>
    </subcellularLocation>
</comment>
<dbReference type="Proteomes" id="UP000184731">
    <property type="component" value="Chromosome"/>
</dbReference>
<dbReference type="RefSeq" id="WP_148697139.1">
    <property type="nucleotide sequence ID" value="NZ_CP017834.1"/>
</dbReference>
<dbReference type="KEGG" id="saqi:AXG55_05600"/>
<comment type="similarity">
    <text evidence="1 3">Belongs to the bacterial flagellin family.</text>
</comment>
<protein>
    <recommendedName>
        <fullName evidence="3">Flagellin</fullName>
    </recommendedName>
</protein>
<evidence type="ECO:0000256" key="3">
    <source>
        <dbReference type="RuleBase" id="RU362073"/>
    </source>
</evidence>
<evidence type="ECO:0000256" key="1">
    <source>
        <dbReference type="ARBA" id="ARBA00005709"/>
    </source>
</evidence>
<dbReference type="PANTHER" id="PTHR42792">
    <property type="entry name" value="FLAGELLIN"/>
    <property type="match status" value="1"/>
</dbReference>
<keyword evidence="2 3" id="KW-0975">Bacterial flagellum</keyword>
<dbReference type="AlphaFoldDB" id="A0A1L4CZP7"/>
<dbReference type="OrthoDB" id="5290211at2"/>
<dbReference type="InterPro" id="IPR046358">
    <property type="entry name" value="Flagellin_C"/>
</dbReference>
<dbReference type="EMBL" id="CP017834">
    <property type="protein sequence ID" value="APJ03407.1"/>
    <property type="molecule type" value="Genomic_DNA"/>
</dbReference>
<dbReference type="STRING" id="1915309.AXG55_05600"/>
<organism evidence="6 7">
    <name type="scientific">Silvanigrella aquatica</name>
    <dbReference type="NCBI Taxonomy" id="1915309"/>
    <lineage>
        <taxon>Bacteria</taxon>
        <taxon>Pseudomonadati</taxon>
        <taxon>Bdellovibrionota</taxon>
        <taxon>Oligoflexia</taxon>
        <taxon>Silvanigrellales</taxon>
        <taxon>Silvanigrellaceae</taxon>
        <taxon>Silvanigrella</taxon>
    </lineage>
</organism>
<dbReference type="InterPro" id="IPR001492">
    <property type="entry name" value="Flagellin"/>
</dbReference>
<accession>A0A1L4CZP7</accession>
<dbReference type="SUPFAM" id="SSF64518">
    <property type="entry name" value="Phase 1 flagellin"/>
    <property type="match status" value="1"/>
</dbReference>
<dbReference type="InterPro" id="IPR001029">
    <property type="entry name" value="Flagellin_N"/>
</dbReference>